<dbReference type="Proteomes" id="UP000000768">
    <property type="component" value="Chromosome 1"/>
</dbReference>
<sequence length="71" mass="7889">MTPEHKAPACTAIYSPESAITAPIGGSLQTAIDYLRVFLLHGCHIFQTTTDTARLSPCSPRYFYYAFTNFI</sequence>
<proteinExistence type="predicted"/>
<protein>
    <submittedName>
        <fullName evidence="1">Uncharacterized protein</fullName>
    </submittedName>
</protein>
<organism evidence="1 2">
    <name type="scientific">Sorghum bicolor</name>
    <name type="common">Sorghum</name>
    <name type="synonym">Sorghum vulgare</name>
    <dbReference type="NCBI Taxonomy" id="4558"/>
    <lineage>
        <taxon>Eukaryota</taxon>
        <taxon>Viridiplantae</taxon>
        <taxon>Streptophyta</taxon>
        <taxon>Embryophyta</taxon>
        <taxon>Tracheophyta</taxon>
        <taxon>Spermatophyta</taxon>
        <taxon>Magnoliopsida</taxon>
        <taxon>Liliopsida</taxon>
        <taxon>Poales</taxon>
        <taxon>Poaceae</taxon>
        <taxon>PACMAD clade</taxon>
        <taxon>Panicoideae</taxon>
        <taxon>Andropogonodae</taxon>
        <taxon>Andropogoneae</taxon>
        <taxon>Sorghinae</taxon>
        <taxon>Sorghum</taxon>
    </lineage>
</organism>
<name>A0A1Z5S7F0_SORBI</name>
<evidence type="ECO:0000313" key="1">
    <source>
        <dbReference type="EMBL" id="OQU91860.1"/>
    </source>
</evidence>
<dbReference type="AlphaFoldDB" id="A0A1Z5S7F0"/>
<gene>
    <name evidence="1" type="ORF">SORBI_3001G259250</name>
</gene>
<dbReference type="InParanoid" id="A0A1Z5S7F0"/>
<dbReference type="Gramene" id="OQU91860">
    <property type="protein sequence ID" value="OQU91860"/>
    <property type="gene ID" value="SORBI_3001G259250"/>
</dbReference>
<keyword evidence="2" id="KW-1185">Reference proteome</keyword>
<evidence type="ECO:0000313" key="2">
    <source>
        <dbReference type="Proteomes" id="UP000000768"/>
    </source>
</evidence>
<accession>A0A1Z5S7F0</accession>
<dbReference type="EMBL" id="CM000760">
    <property type="protein sequence ID" value="OQU91860.1"/>
    <property type="molecule type" value="Genomic_DNA"/>
</dbReference>
<reference evidence="1 2" key="1">
    <citation type="journal article" date="2009" name="Nature">
        <title>The Sorghum bicolor genome and the diversification of grasses.</title>
        <authorList>
            <person name="Paterson A.H."/>
            <person name="Bowers J.E."/>
            <person name="Bruggmann R."/>
            <person name="Dubchak I."/>
            <person name="Grimwood J."/>
            <person name="Gundlach H."/>
            <person name="Haberer G."/>
            <person name="Hellsten U."/>
            <person name="Mitros T."/>
            <person name="Poliakov A."/>
            <person name="Schmutz J."/>
            <person name="Spannagl M."/>
            <person name="Tang H."/>
            <person name="Wang X."/>
            <person name="Wicker T."/>
            <person name="Bharti A.K."/>
            <person name="Chapman J."/>
            <person name="Feltus F.A."/>
            <person name="Gowik U."/>
            <person name="Grigoriev I.V."/>
            <person name="Lyons E."/>
            <person name="Maher C.A."/>
            <person name="Martis M."/>
            <person name="Narechania A."/>
            <person name="Otillar R.P."/>
            <person name="Penning B.W."/>
            <person name="Salamov A.A."/>
            <person name="Wang Y."/>
            <person name="Zhang L."/>
            <person name="Carpita N.C."/>
            <person name="Freeling M."/>
            <person name="Gingle A.R."/>
            <person name="Hash C.T."/>
            <person name="Keller B."/>
            <person name="Klein P."/>
            <person name="Kresovich S."/>
            <person name="McCann M.C."/>
            <person name="Ming R."/>
            <person name="Peterson D.G."/>
            <person name="Mehboob-ur-Rahman"/>
            <person name="Ware D."/>
            <person name="Westhoff P."/>
            <person name="Mayer K.F."/>
            <person name="Messing J."/>
            <person name="Rokhsar D.S."/>
        </authorList>
    </citation>
    <scope>NUCLEOTIDE SEQUENCE [LARGE SCALE GENOMIC DNA]</scope>
    <source>
        <strain evidence="2">cv. BTx623</strain>
    </source>
</reference>
<reference evidence="2" key="2">
    <citation type="journal article" date="2018" name="Plant J.">
        <title>The Sorghum bicolor reference genome: improved assembly, gene annotations, a transcriptome atlas, and signatures of genome organization.</title>
        <authorList>
            <person name="McCormick R.F."/>
            <person name="Truong S.K."/>
            <person name="Sreedasyam A."/>
            <person name="Jenkins J."/>
            <person name="Shu S."/>
            <person name="Sims D."/>
            <person name="Kennedy M."/>
            <person name="Amirebrahimi M."/>
            <person name="Weers B.D."/>
            <person name="McKinley B."/>
            <person name="Mattison A."/>
            <person name="Morishige D.T."/>
            <person name="Grimwood J."/>
            <person name="Schmutz J."/>
            <person name="Mullet J.E."/>
        </authorList>
    </citation>
    <scope>NUCLEOTIDE SEQUENCE [LARGE SCALE GENOMIC DNA]</scope>
    <source>
        <strain evidence="2">cv. BTx623</strain>
    </source>
</reference>